<feature type="domain" description="Outer membrane protein beta-barrel" evidence="5">
    <location>
        <begin position="35"/>
        <end position="226"/>
    </location>
</feature>
<proteinExistence type="predicted"/>
<reference evidence="6 7" key="1">
    <citation type="submission" date="2015-11" db="EMBL/GenBank/DDBJ databases">
        <title>Genomic analysis of 38 Legionella species identifies large and diverse effector repertoires.</title>
        <authorList>
            <person name="Burstein D."/>
            <person name="Amaro F."/>
            <person name="Zusman T."/>
            <person name="Lifshitz Z."/>
            <person name="Cohen O."/>
            <person name="Gilbert J.A."/>
            <person name="Pupko T."/>
            <person name="Shuman H.A."/>
            <person name="Segal G."/>
        </authorList>
    </citation>
    <scope>NUCLEOTIDE SEQUENCE [LARGE SCALE GENOMIC DNA]</scope>
    <source>
        <strain evidence="6 7">ATCC 49508</strain>
    </source>
</reference>
<feature type="chain" id="PRO_5006919739" description="Outer membrane protein beta-barrel domain-containing protein" evidence="4">
    <location>
        <begin position="24"/>
        <end position="247"/>
    </location>
</feature>
<dbReference type="PANTHER" id="PTHR34001">
    <property type="entry name" value="BLL7405 PROTEIN"/>
    <property type="match status" value="1"/>
</dbReference>
<evidence type="ECO:0000256" key="1">
    <source>
        <dbReference type="ARBA" id="ARBA00004370"/>
    </source>
</evidence>
<dbReference type="AlphaFoldDB" id="A0A0W1AFX6"/>
<comment type="caution">
    <text evidence="6">The sequence shown here is derived from an EMBL/GenBank/DDBJ whole genome shotgun (WGS) entry which is preliminary data.</text>
</comment>
<sequence>MNQLSIITKSALLTLFMTSGINAENYHSNSAFIHDWTGFYAGFNGQLDLNNAQLNSQQLGFTNPSGICNTNKQITTYSPGVQLGFLHQFFNNFVSGIEASSFFNTKQNTLFDCNCPTYPEVSDQFIFKNKMHHSLKARLGTLFNWDKNQVLPYILAGASFADYSLAYSNEGNDYFYQVRNKAAPLFGAGIEWAFMNNWTLRAEYSYTNYGTAINLQIPSIYGLLDPEGNARLRLNSNTMQIAISYWI</sequence>
<dbReference type="Gene3D" id="2.40.160.20">
    <property type="match status" value="1"/>
</dbReference>
<dbReference type="EMBL" id="LNZC01000011">
    <property type="protein sequence ID" value="KTD80241.1"/>
    <property type="molecule type" value="Genomic_DNA"/>
</dbReference>
<organism evidence="6 7">
    <name type="scientific">Legionella worsleiensis</name>
    <dbReference type="NCBI Taxonomy" id="45076"/>
    <lineage>
        <taxon>Bacteria</taxon>
        <taxon>Pseudomonadati</taxon>
        <taxon>Pseudomonadota</taxon>
        <taxon>Gammaproteobacteria</taxon>
        <taxon>Legionellales</taxon>
        <taxon>Legionellaceae</taxon>
        <taxon>Legionella</taxon>
    </lineage>
</organism>
<protein>
    <recommendedName>
        <fullName evidence="5">Outer membrane protein beta-barrel domain-containing protein</fullName>
    </recommendedName>
</protein>
<accession>A0A0W1AFX6</accession>
<dbReference type="PATRIC" id="fig|45076.6.peg.1252"/>
<dbReference type="InterPro" id="IPR027385">
    <property type="entry name" value="Beta-barrel_OMP"/>
</dbReference>
<comment type="subcellular location">
    <subcellularLocation>
        <location evidence="1">Membrane</location>
    </subcellularLocation>
</comment>
<evidence type="ECO:0000256" key="4">
    <source>
        <dbReference type="SAM" id="SignalP"/>
    </source>
</evidence>
<dbReference type="STRING" id="45076.Lwor_1149"/>
<evidence type="ECO:0000313" key="7">
    <source>
        <dbReference type="Proteomes" id="UP000054662"/>
    </source>
</evidence>
<keyword evidence="3" id="KW-0472">Membrane</keyword>
<dbReference type="GO" id="GO:0016020">
    <property type="term" value="C:membrane"/>
    <property type="evidence" value="ECO:0007669"/>
    <property type="project" value="UniProtKB-SubCell"/>
</dbReference>
<dbReference type="Pfam" id="PF13505">
    <property type="entry name" value="OMP_b-brl"/>
    <property type="match status" value="1"/>
</dbReference>
<gene>
    <name evidence="6" type="ORF">Lwor_1149</name>
</gene>
<name>A0A0W1AFX6_9GAMM</name>
<keyword evidence="7" id="KW-1185">Reference proteome</keyword>
<dbReference type="SUPFAM" id="SSF56925">
    <property type="entry name" value="OMPA-like"/>
    <property type="match status" value="1"/>
</dbReference>
<dbReference type="PANTHER" id="PTHR34001:SF3">
    <property type="entry name" value="BLL7405 PROTEIN"/>
    <property type="match status" value="1"/>
</dbReference>
<keyword evidence="2 4" id="KW-0732">Signal</keyword>
<evidence type="ECO:0000256" key="3">
    <source>
        <dbReference type="ARBA" id="ARBA00023136"/>
    </source>
</evidence>
<dbReference type="Proteomes" id="UP000054662">
    <property type="component" value="Unassembled WGS sequence"/>
</dbReference>
<evidence type="ECO:0000313" key="6">
    <source>
        <dbReference type="EMBL" id="KTD80241.1"/>
    </source>
</evidence>
<feature type="signal peptide" evidence="4">
    <location>
        <begin position="1"/>
        <end position="23"/>
    </location>
</feature>
<dbReference type="RefSeq" id="WP_058492954.1">
    <property type="nucleotide sequence ID" value="NZ_CBCRUR010000009.1"/>
</dbReference>
<dbReference type="InterPro" id="IPR051692">
    <property type="entry name" value="OMP-like"/>
</dbReference>
<evidence type="ECO:0000259" key="5">
    <source>
        <dbReference type="Pfam" id="PF13505"/>
    </source>
</evidence>
<dbReference type="OrthoDB" id="8219848at2"/>
<evidence type="ECO:0000256" key="2">
    <source>
        <dbReference type="ARBA" id="ARBA00022729"/>
    </source>
</evidence>
<dbReference type="InterPro" id="IPR011250">
    <property type="entry name" value="OMP/PagP_B-barrel"/>
</dbReference>